<feature type="region of interest" description="Disordered" evidence="1">
    <location>
        <begin position="43"/>
        <end position="102"/>
    </location>
</feature>
<protein>
    <submittedName>
        <fullName evidence="2">Uncharacterized protein</fullName>
    </submittedName>
</protein>
<dbReference type="Proteomes" id="UP001054837">
    <property type="component" value="Unassembled WGS sequence"/>
</dbReference>
<comment type="caution">
    <text evidence="2">The sequence shown here is derived from an EMBL/GenBank/DDBJ whole genome shotgun (WGS) entry which is preliminary data.</text>
</comment>
<name>A0AAV4X2A8_9ARAC</name>
<sequence>MAGRDGWKLKKNQLASGVLLDLTRDYSNKRHRSTYKRLRFPLSKKTPKRASPLPLSGQTISGYPEHPIPSKAILPDKIQQTTYPPKATPLDSRLNWKQQAFN</sequence>
<evidence type="ECO:0000313" key="2">
    <source>
        <dbReference type="EMBL" id="GIY89247.1"/>
    </source>
</evidence>
<proteinExistence type="predicted"/>
<dbReference type="EMBL" id="BPLQ01015594">
    <property type="protein sequence ID" value="GIY89247.1"/>
    <property type="molecule type" value="Genomic_DNA"/>
</dbReference>
<keyword evidence="3" id="KW-1185">Reference proteome</keyword>
<evidence type="ECO:0000256" key="1">
    <source>
        <dbReference type="SAM" id="MobiDB-lite"/>
    </source>
</evidence>
<organism evidence="2 3">
    <name type="scientific">Caerostris darwini</name>
    <dbReference type="NCBI Taxonomy" id="1538125"/>
    <lineage>
        <taxon>Eukaryota</taxon>
        <taxon>Metazoa</taxon>
        <taxon>Ecdysozoa</taxon>
        <taxon>Arthropoda</taxon>
        <taxon>Chelicerata</taxon>
        <taxon>Arachnida</taxon>
        <taxon>Araneae</taxon>
        <taxon>Araneomorphae</taxon>
        <taxon>Entelegynae</taxon>
        <taxon>Araneoidea</taxon>
        <taxon>Araneidae</taxon>
        <taxon>Caerostris</taxon>
    </lineage>
</organism>
<evidence type="ECO:0000313" key="3">
    <source>
        <dbReference type="Proteomes" id="UP001054837"/>
    </source>
</evidence>
<dbReference type="AlphaFoldDB" id="A0AAV4X2A8"/>
<accession>A0AAV4X2A8</accession>
<gene>
    <name evidence="2" type="ORF">CDAR_59191</name>
</gene>
<reference evidence="2 3" key="1">
    <citation type="submission" date="2021-06" db="EMBL/GenBank/DDBJ databases">
        <title>Caerostris darwini draft genome.</title>
        <authorList>
            <person name="Kono N."/>
            <person name="Arakawa K."/>
        </authorList>
    </citation>
    <scope>NUCLEOTIDE SEQUENCE [LARGE SCALE GENOMIC DNA]</scope>
</reference>